<protein>
    <submittedName>
        <fullName evidence="1">Uncharacterized protein</fullName>
    </submittedName>
</protein>
<name>A0A1B0ABZ1_GLOPL</name>
<keyword evidence="2" id="KW-1185">Reference proteome</keyword>
<dbReference type="Proteomes" id="UP000092445">
    <property type="component" value="Unassembled WGS sequence"/>
</dbReference>
<evidence type="ECO:0000313" key="1">
    <source>
        <dbReference type="EnsemblMetazoa" id="GPAI040661-PA"/>
    </source>
</evidence>
<evidence type="ECO:0000313" key="2">
    <source>
        <dbReference type="Proteomes" id="UP000092445"/>
    </source>
</evidence>
<dbReference type="VEuPathDB" id="VectorBase:GPAI040661"/>
<proteinExistence type="predicted"/>
<accession>A0A1B0ABZ1</accession>
<reference evidence="2" key="1">
    <citation type="submission" date="2014-03" db="EMBL/GenBank/DDBJ databases">
        <authorList>
            <person name="Aksoy S."/>
            <person name="Warren W."/>
            <person name="Wilson R.K."/>
        </authorList>
    </citation>
    <scope>NUCLEOTIDE SEQUENCE [LARGE SCALE GENOMIC DNA]</scope>
    <source>
        <strain evidence="2">IAEA</strain>
    </source>
</reference>
<reference evidence="1" key="2">
    <citation type="submission" date="2020-05" db="UniProtKB">
        <authorList>
            <consortium name="EnsemblMetazoa"/>
        </authorList>
    </citation>
    <scope>IDENTIFICATION</scope>
    <source>
        <strain evidence="1">IAEA</strain>
    </source>
</reference>
<dbReference type="EnsemblMetazoa" id="GPAI040661-RA">
    <property type="protein sequence ID" value="GPAI040661-PA"/>
    <property type="gene ID" value="GPAI040661"/>
</dbReference>
<organism evidence="1 2">
    <name type="scientific">Glossina pallidipes</name>
    <name type="common">Tsetse fly</name>
    <dbReference type="NCBI Taxonomy" id="7398"/>
    <lineage>
        <taxon>Eukaryota</taxon>
        <taxon>Metazoa</taxon>
        <taxon>Ecdysozoa</taxon>
        <taxon>Arthropoda</taxon>
        <taxon>Hexapoda</taxon>
        <taxon>Insecta</taxon>
        <taxon>Pterygota</taxon>
        <taxon>Neoptera</taxon>
        <taxon>Endopterygota</taxon>
        <taxon>Diptera</taxon>
        <taxon>Brachycera</taxon>
        <taxon>Muscomorpha</taxon>
        <taxon>Hippoboscoidea</taxon>
        <taxon>Glossinidae</taxon>
        <taxon>Glossina</taxon>
    </lineage>
</organism>
<sequence>MADMIFDPPAAPIIIRTLPASSILATIVPLLIGGTAYKISLPNCIVIELTISALYDSKSSEVTILPKSSKSSATSLAKVGTCDYHRSSYKIDVISLRNYLKQVFYNSHGVEDNEYYEAINALIRHESNASTSLNRKHG</sequence>
<dbReference type="AlphaFoldDB" id="A0A1B0ABZ1"/>